<dbReference type="EMBL" id="ODYU01008769">
    <property type="protein sequence ID" value="SOQ52650.1"/>
    <property type="molecule type" value="Genomic_DNA"/>
</dbReference>
<evidence type="ECO:0000256" key="1">
    <source>
        <dbReference type="SAM" id="MobiDB-lite"/>
    </source>
</evidence>
<protein>
    <submittedName>
        <fullName evidence="2">SFRICE_015107</fullName>
    </submittedName>
</protein>
<proteinExistence type="predicted"/>
<feature type="compositionally biased region" description="Polar residues" evidence="1">
    <location>
        <begin position="34"/>
        <end position="51"/>
    </location>
</feature>
<accession>A0A2H1WHU9</accession>
<reference evidence="2" key="1">
    <citation type="submission" date="2016-07" db="EMBL/GenBank/DDBJ databases">
        <authorList>
            <person name="Bretaudeau A."/>
        </authorList>
    </citation>
    <scope>NUCLEOTIDE SEQUENCE</scope>
    <source>
        <strain evidence="2">Rice</strain>
        <tissue evidence="2">Whole body</tissue>
    </source>
</reference>
<dbReference type="AlphaFoldDB" id="A0A2H1WHU9"/>
<organism evidence="2">
    <name type="scientific">Spodoptera frugiperda</name>
    <name type="common">Fall armyworm</name>
    <dbReference type="NCBI Taxonomy" id="7108"/>
    <lineage>
        <taxon>Eukaryota</taxon>
        <taxon>Metazoa</taxon>
        <taxon>Ecdysozoa</taxon>
        <taxon>Arthropoda</taxon>
        <taxon>Hexapoda</taxon>
        <taxon>Insecta</taxon>
        <taxon>Pterygota</taxon>
        <taxon>Neoptera</taxon>
        <taxon>Endopterygota</taxon>
        <taxon>Lepidoptera</taxon>
        <taxon>Glossata</taxon>
        <taxon>Ditrysia</taxon>
        <taxon>Noctuoidea</taxon>
        <taxon>Noctuidae</taxon>
        <taxon>Amphipyrinae</taxon>
        <taxon>Spodoptera</taxon>
    </lineage>
</organism>
<feature type="compositionally biased region" description="Basic and acidic residues" evidence="1">
    <location>
        <begin position="64"/>
        <end position="74"/>
    </location>
</feature>
<gene>
    <name evidence="2" type="ORF">SFRICE_015107</name>
</gene>
<evidence type="ECO:0000313" key="2">
    <source>
        <dbReference type="EMBL" id="SOQ52650.1"/>
    </source>
</evidence>
<sequence length="266" mass="27861">MPAPAPVPVPTTSAEPQVPKPSKGKKSQAAASLGPSTIADTQATSLSQQTMLGHPSHRGVGGGGEEREKKENAKRAPAAPSNKAVKLAAPRTAAVTVTITPETTERGRTYESVLKRARAYADPIHSPGHRVRKMRTFADVANVAAPVKSVTLEVIDLDDSVSTREVVAAIAAAGGCTGEAVHGRPIRTGRRGLGTTRVDCPVIAAKTVLNRTKGRLLIGFRSVVVRALEEQPLGCFKCFGIGHNQPMCPSSVERTLRQVGPHGGVL</sequence>
<feature type="region of interest" description="Disordered" evidence="1">
    <location>
        <begin position="1"/>
        <end position="87"/>
    </location>
</feature>
<name>A0A2H1WHU9_SPOFR</name>